<sequence length="506" mass="56988">MLSNTNLVWFALAITSVILWVRRRPGRNLPLPPGPKPDPLLGHLRMIPGENQPDVFSEWAKIYGDVMYLEVLGRKMVILDKIEDAKALLDNRGANYSCRPKIATFDIMGYKRFLAFMPYGAQFIKHRKMVQQYFGKKESLVFTPGIAEEARLLVKNLHQSASGRHLDYIRRFTVSCIMRAAFGHQVKSDDDIFLAIGHQASYGINNCGQGGNNIVDFFPWLRHFPSWFPGTYYADLARSCYQNVRDLHDVTVDFVRNGMVNKTVEKCFVSDQLEELGGQDNPDLELEDIKGAAAAIFIAGEDTAYVTISVFLLAMVLNPECQRRAYEEIISVVGQGRLPDLSDRGSLPYLECIMQETYRWHPVASFVPHRALDDDIYKGMFIPKGAIVFANNKSMAKNERVYHSPTTFDPVRYLPAPEGRGEPHLTSIWGYGRRICPGRHFADIVIWTAMACILATLEILPPKDGKGNVVLPELKPTDGIITGIAPFNFEVRARSEKATSLIVAIE</sequence>
<comment type="similarity">
    <text evidence="3 10">Belongs to the cytochrome P450 family.</text>
</comment>
<proteinExistence type="inferred from homology"/>
<evidence type="ECO:0000256" key="3">
    <source>
        <dbReference type="ARBA" id="ARBA00010617"/>
    </source>
</evidence>
<name>A0A9P7S3F7_9AGAR</name>
<reference evidence="12" key="1">
    <citation type="journal article" date="2021" name="Genome Biol. Evol.">
        <title>The assembled and annotated genome of the fairy-ring fungus Marasmius oreades.</title>
        <authorList>
            <person name="Hiltunen M."/>
            <person name="Ament-Velasquez S.L."/>
            <person name="Johannesson H."/>
        </authorList>
    </citation>
    <scope>NUCLEOTIDE SEQUENCE</scope>
    <source>
        <strain evidence="12">03SP1</strain>
    </source>
</reference>
<dbReference type="GO" id="GO:0020037">
    <property type="term" value="F:heme binding"/>
    <property type="evidence" value="ECO:0007669"/>
    <property type="project" value="InterPro"/>
</dbReference>
<keyword evidence="5 9" id="KW-0479">Metal-binding</keyword>
<evidence type="ECO:0000256" key="1">
    <source>
        <dbReference type="ARBA" id="ARBA00001971"/>
    </source>
</evidence>
<evidence type="ECO:0000256" key="9">
    <source>
        <dbReference type="PIRSR" id="PIRSR602401-1"/>
    </source>
</evidence>
<dbReference type="InterPro" id="IPR002401">
    <property type="entry name" value="Cyt_P450_E_grp-I"/>
</dbReference>
<dbReference type="PANTHER" id="PTHR46300">
    <property type="entry name" value="P450, PUTATIVE (EUROFUNG)-RELATED-RELATED"/>
    <property type="match status" value="1"/>
</dbReference>
<protein>
    <recommendedName>
        <fullName evidence="14">Cytochrome P450</fullName>
    </recommendedName>
</protein>
<evidence type="ECO:0000256" key="11">
    <source>
        <dbReference type="SAM" id="SignalP"/>
    </source>
</evidence>
<evidence type="ECO:0000256" key="5">
    <source>
        <dbReference type="ARBA" id="ARBA00022723"/>
    </source>
</evidence>
<dbReference type="InterPro" id="IPR017972">
    <property type="entry name" value="Cyt_P450_CS"/>
</dbReference>
<keyword evidence="6 10" id="KW-0560">Oxidoreductase</keyword>
<dbReference type="PRINTS" id="PR00463">
    <property type="entry name" value="EP450I"/>
</dbReference>
<dbReference type="Gene3D" id="1.10.630.10">
    <property type="entry name" value="Cytochrome P450"/>
    <property type="match status" value="1"/>
</dbReference>
<dbReference type="InterPro" id="IPR036396">
    <property type="entry name" value="Cyt_P450_sf"/>
</dbReference>
<organism evidence="12 13">
    <name type="scientific">Marasmius oreades</name>
    <name type="common">fairy-ring Marasmius</name>
    <dbReference type="NCBI Taxonomy" id="181124"/>
    <lineage>
        <taxon>Eukaryota</taxon>
        <taxon>Fungi</taxon>
        <taxon>Dikarya</taxon>
        <taxon>Basidiomycota</taxon>
        <taxon>Agaricomycotina</taxon>
        <taxon>Agaricomycetes</taxon>
        <taxon>Agaricomycetidae</taxon>
        <taxon>Agaricales</taxon>
        <taxon>Marasmiineae</taxon>
        <taxon>Marasmiaceae</taxon>
        <taxon>Marasmius</taxon>
    </lineage>
</organism>
<dbReference type="InterPro" id="IPR001128">
    <property type="entry name" value="Cyt_P450"/>
</dbReference>
<dbReference type="SUPFAM" id="SSF48264">
    <property type="entry name" value="Cytochrome P450"/>
    <property type="match status" value="1"/>
</dbReference>
<keyword evidence="4 9" id="KW-0349">Heme</keyword>
<dbReference type="PANTHER" id="PTHR46300:SF5">
    <property type="entry name" value="CYTOCHROME P450"/>
    <property type="match status" value="1"/>
</dbReference>
<evidence type="ECO:0000313" key="12">
    <source>
        <dbReference type="EMBL" id="KAG7094724.1"/>
    </source>
</evidence>
<feature type="signal peptide" evidence="11">
    <location>
        <begin position="1"/>
        <end position="23"/>
    </location>
</feature>
<evidence type="ECO:0000313" key="13">
    <source>
        <dbReference type="Proteomes" id="UP001049176"/>
    </source>
</evidence>
<evidence type="ECO:0000256" key="4">
    <source>
        <dbReference type="ARBA" id="ARBA00022617"/>
    </source>
</evidence>
<dbReference type="Pfam" id="PF00067">
    <property type="entry name" value="p450"/>
    <property type="match status" value="1"/>
</dbReference>
<feature type="chain" id="PRO_5040122097" description="Cytochrome P450" evidence="11">
    <location>
        <begin position="24"/>
        <end position="506"/>
    </location>
</feature>
<keyword evidence="8 10" id="KW-0503">Monooxygenase</keyword>
<dbReference type="AlphaFoldDB" id="A0A9P7S3F7"/>
<dbReference type="InterPro" id="IPR050364">
    <property type="entry name" value="Cytochrome_P450_fung"/>
</dbReference>
<comment type="pathway">
    <text evidence="2">Secondary metabolite biosynthesis.</text>
</comment>
<dbReference type="GeneID" id="66074620"/>
<dbReference type="KEGG" id="more:E1B28_005544"/>
<evidence type="ECO:0000256" key="8">
    <source>
        <dbReference type="ARBA" id="ARBA00023033"/>
    </source>
</evidence>
<dbReference type="GO" id="GO:0004497">
    <property type="term" value="F:monooxygenase activity"/>
    <property type="evidence" value="ECO:0007669"/>
    <property type="project" value="UniProtKB-KW"/>
</dbReference>
<keyword evidence="7 9" id="KW-0408">Iron</keyword>
<dbReference type="CDD" id="cd11065">
    <property type="entry name" value="CYP64-like"/>
    <property type="match status" value="1"/>
</dbReference>
<keyword evidence="11" id="KW-0732">Signal</keyword>
<dbReference type="GO" id="GO:0016705">
    <property type="term" value="F:oxidoreductase activity, acting on paired donors, with incorporation or reduction of molecular oxygen"/>
    <property type="evidence" value="ECO:0007669"/>
    <property type="project" value="InterPro"/>
</dbReference>
<comment type="cofactor">
    <cofactor evidence="1 9">
        <name>heme</name>
        <dbReference type="ChEBI" id="CHEBI:30413"/>
    </cofactor>
</comment>
<comment type="caution">
    <text evidence="12">The sequence shown here is derived from an EMBL/GenBank/DDBJ whole genome shotgun (WGS) entry which is preliminary data.</text>
</comment>
<evidence type="ECO:0000256" key="7">
    <source>
        <dbReference type="ARBA" id="ARBA00023004"/>
    </source>
</evidence>
<dbReference type="RefSeq" id="XP_043011194.1">
    <property type="nucleotide sequence ID" value="XM_043150109.1"/>
</dbReference>
<evidence type="ECO:0000256" key="6">
    <source>
        <dbReference type="ARBA" id="ARBA00023002"/>
    </source>
</evidence>
<dbReference type="OrthoDB" id="1055148at2759"/>
<dbReference type="GO" id="GO:0005506">
    <property type="term" value="F:iron ion binding"/>
    <property type="evidence" value="ECO:0007669"/>
    <property type="project" value="InterPro"/>
</dbReference>
<gene>
    <name evidence="12" type="ORF">E1B28_005544</name>
</gene>
<dbReference type="EMBL" id="CM032183">
    <property type="protein sequence ID" value="KAG7094724.1"/>
    <property type="molecule type" value="Genomic_DNA"/>
</dbReference>
<evidence type="ECO:0008006" key="14">
    <source>
        <dbReference type="Google" id="ProtNLM"/>
    </source>
</evidence>
<keyword evidence="13" id="KW-1185">Reference proteome</keyword>
<accession>A0A9P7S3F7</accession>
<dbReference type="PROSITE" id="PS00086">
    <property type="entry name" value="CYTOCHROME_P450"/>
    <property type="match status" value="1"/>
</dbReference>
<evidence type="ECO:0000256" key="2">
    <source>
        <dbReference type="ARBA" id="ARBA00005179"/>
    </source>
</evidence>
<evidence type="ECO:0000256" key="10">
    <source>
        <dbReference type="RuleBase" id="RU000461"/>
    </source>
</evidence>
<feature type="binding site" description="axial binding residue" evidence="9">
    <location>
        <position position="436"/>
    </location>
    <ligand>
        <name>heme</name>
        <dbReference type="ChEBI" id="CHEBI:30413"/>
    </ligand>
    <ligandPart>
        <name>Fe</name>
        <dbReference type="ChEBI" id="CHEBI:18248"/>
    </ligandPart>
</feature>
<dbReference type="Proteomes" id="UP001049176">
    <property type="component" value="Chromosome 3"/>
</dbReference>